<gene>
    <name evidence="2" type="ORF">NBO_28g0044</name>
</gene>
<name>R0MJN4_NOSB1</name>
<evidence type="ECO:0000313" key="2">
    <source>
        <dbReference type="EMBL" id="EOB14405.1"/>
    </source>
</evidence>
<proteinExistence type="predicted"/>
<feature type="signal peptide" evidence="1">
    <location>
        <begin position="1"/>
        <end position="23"/>
    </location>
</feature>
<accession>R0MJN4</accession>
<protein>
    <submittedName>
        <fullName evidence="2">Uncharacterized protein</fullName>
    </submittedName>
</protein>
<reference evidence="2 3" key="1">
    <citation type="journal article" date="2013" name="BMC Genomics">
        <title>Comparative genomics of parasitic silkworm microsporidia reveal an association between genome expansion and host adaptation.</title>
        <authorList>
            <person name="Pan G."/>
            <person name="Xu J."/>
            <person name="Li T."/>
            <person name="Xia Q."/>
            <person name="Liu S.L."/>
            <person name="Zhang G."/>
            <person name="Li S."/>
            <person name="Li C."/>
            <person name="Liu H."/>
            <person name="Yang L."/>
            <person name="Liu T."/>
            <person name="Zhang X."/>
            <person name="Wu Z."/>
            <person name="Fan W."/>
            <person name="Dang X."/>
            <person name="Xiang H."/>
            <person name="Tao M."/>
            <person name="Li Y."/>
            <person name="Hu J."/>
            <person name="Li Z."/>
            <person name="Lin L."/>
            <person name="Luo J."/>
            <person name="Geng L."/>
            <person name="Wang L."/>
            <person name="Long M."/>
            <person name="Wan Y."/>
            <person name="He N."/>
            <person name="Zhang Z."/>
            <person name="Lu C."/>
            <person name="Keeling P.J."/>
            <person name="Wang J."/>
            <person name="Xiang Z."/>
            <person name="Zhou Z."/>
        </authorList>
    </citation>
    <scope>NUCLEOTIDE SEQUENCE [LARGE SCALE GENOMIC DNA]</scope>
    <source>
        <strain evidence="3">CQ1 / CVCC 102059</strain>
    </source>
</reference>
<organism evidence="2 3">
    <name type="scientific">Nosema bombycis (strain CQ1 / CVCC 102059)</name>
    <name type="common">Microsporidian parasite</name>
    <name type="synonym">Pebrine of silkworm</name>
    <dbReference type="NCBI Taxonomy" id="578461"/>
    <lineage>
        <taxon>Eukaryota</taxon>
        <taxon>Fungi</taxon>
        <taxon>Fungi incertae sedis</taxon>
        <taxon>Microsporidia</taxon>
        <taxon>Nosematidae</taxon>
        <taxon>Nosema</taxon>
    </lineage>
</organism>
<keyword evidence="1" id="KW-0732">Signal</keyword>
<evidence type="ECO:0000256" key="1">
    <source>
        <dbReference type="SAM" id="SignalP"/>
    </source>
</evidence>
<dbReference type="VEuPathDB" id="MicrosporidiaDB:NBO_28g0044"/>
<dbReference type="AlphaFoldDB" id="R0MJN4"/>
<dbReference type="Proteomes" id="UP000016927">
    <property type="component" value="Unassembled WGS sequence"/>
</dbReference>
<sequence length="152" mass="17694">MFLTKSNLIISFCLFTFFISAKEEYVKPRFSKIGEKYYVHVLIDNDELEITTCEVFSGSYKSNTLYSKSVPFNMKNSRMGNELIIDVTDIPKDNPYDHFIKVSTNYLCDRFISYKFAFDIEADSLILKDSSYEAMYASDSDKIGILNKTYLY</sequence>
<keyword evidence="3" id="KW-1185">Reference proteome</keyword>
<dbReference type="EMBL" id="KB908936">
    <property type="protein sequence ID" value="EOB14405.1"/>
    <property type="molecule type" value="Genomic_DNA"/>
</dbReference>
<feature type="chain" id="PRO_5004344716" evidence="1">
    <location>
        <begin position="24"/>
        <end position="152"/>
    </location>
</feature>
<evidence type="ECO:0000313" key="3">
    <source>
        <dbReference type="Proteomes" id="UP000016927"/>
    </source>
</evidence>
<dbReference type="HOGENOM" id="CLU_1816342_0_0_1"/>